<feature type="binding site" evidence="10">
    <location>
        <position position="169"/>
    </location>
    <ligand>
        <name>UDP-N-acetyl-alpha-D-glucosamine</name>
        <dbReference type="ChEBI" id="CHEBI:57705"/>
    </ligand>
</feature>
<evidence type="ECO:0000259" key="11">
    <source>
        <dbReference type="Pfam" id="PF03033"/>
    </source>
</evidence>
<dbReference type="GO" id="GO:0051991">
    <property type="term" value="F:UDP-N-acetyl-D-glucosamine:N-acetylmuramoyl-L-alanyl-D-glutamyl-meso-2,6-diaminopimelyl-D-alanyl-D-alanine-diphosphoundecaprenol 4-beta-N-acetylglucosaminlytransferase activity"/>
    <property type="evidence" value="ECO:0007669"/>
    <property type="project" value="RHEA"/>
</dbReference>
<keyword evidence="2 10" id="KW-0132">Cell division</keyword>
<reference evidence="13 14" key="1">
    <citation type="journal article" date="2016" name="Nat. Commun.">
        <title>Thousands of microbial genomes shed light on interconnected biogeochemical processes in an aquifer system.</title>
        <authorList>
            <person name="Anantharaman K."/>
            <person name="Brown C.T."/>
            <person name="Hug L.A."/>
            <person name="Sharon I."/>
            <person name="Castelle C.J."/>
            <person name="Probst A.J."/>
            <person name="Thomas B.C."/>
            <person name="Singh A."/>
            <person name="Wilkins M.J."/>
            <person name="Karaoz U."/>
            <person name="Brodie E.L."/>
            <person name="Williams K.H."/>
            <person name="Hubbard S.S."/>
            <person name="Banfield J.F."/>
        </authorList>
    </citation>
    <scope>NUCLEOTIDE SEQUENCE [LARGE SCALE GENOMIC DNA]</scope>
</reference>
<feature type="binding site" evidence="10">
    <location>
        <position position="303"/>
    </location>
    <ligand>
        <name>UDP-N-acetyl-alpha-D-glucosamine</name>
        <dbReference type="ChEBI" id="CHEBI:57705"/>
    </ligand>
</feature>
<evidence type="ECO:0000256" key="3">
    <source>
        <dbReference type="ARBA" id="ARBA00022676"/>
    </source>
</evidence>
<evidence type="ECO:0000313" key="14">
    <source>
        <dbReference type="Proteomes" id="UP000179283"/>
    </source>
</evidence>
<keyword evidence="1 10" id="KW-1003">Cell membrane</keyword>
<dbReference type="GO" id="GO:0071555">
    <property type="term" value="P:cell wall organization"/>
    <property type="evidence" value="ECO:0007669"/>
    <property type="project" value="UniProtKB-KW"/>
</dbReference>
<evidence type="ECO:0000256" key="2">
    <source>
        <dbReference type="ARBA" id="ARBA00022618"/>
    </source>
</evidence>
<organism evidence="13 14">
    <name type="scientific">Candidatus Zambryskibacteria bacterium RIFCSPLOWO2_01_FULL_43_17</name>
    <dbReference type="NCBI Taxonomy" id="1802760"/>
    <lineage>
        <taxon>Bacteria</taxon>
        <taxon>Candidatus Zambryskiibacteriota</taxon>
    </lineage>
</organism>
<dbReference type="PANTHER" id="PTHR21015:SF27">
    <property type="entry name" value="UDP-N-ACETYLGLUCOSAMINE--N-ACETYLMURAMYL-(PENTAPEPTIDE) PYROPHOSPHORYL-UNDECAPRENOL N-ACETYLGLUCOSAMINE TRANSFERASE"/>
    <property type="match status" value="1"/>
</dbReference>
<dbReference type="HAMAP" id="MF_00033">
    <property type="entry name" value="MurG"/>
    <property type="match status" value="1"/>
</dbReference>
<dbReference type="Pfam" id="PF04101">
    <property type="entry name" value="Glyco_tran_28_C"/>
    <property type="match status" value="1"/>
</dbReference>
<dbReference type="GO" id="GO:0009252">
    <property type="term" value="P:peptidoglycan biosynthetic process"/>
    <property type="evidence" value="ECO:0007669"/>
    <property type="project" value="UniProtKB-UniRule"/>
</dbReference>
<feature type="binding site" evidence="10">
    <location>
        <begin position="10"/>
        <end position="12"/>
    </location>
    <ligand>
        <name>UDP-N-acetyl-alpha-D-glucosamine</name>
        <dbReference type="ChEBI" id="CHEBI:57705"/>
    </ligand>
</feature>
<comment type="function">
    <text evidence="10">Cell wall formation. Catalyzes the transfer of a GlcNAc subunit on undecaprenyl-pyrophosphoryl-MurNAc-pentapeptide (lipid intermediate I) to form undecaprenyl-pyrophosphoryl-MurNAc-(pentapeptide)GlcNAc (lipid intermediate II).</text>
</comment>
<keyword evidence="4 10" id="KW-0808">Transferase</keyword>
<comment type="similarity">
    <text evidence="10">Belongs to the glycosyltransferase 28 family. MurG subfamily.</text>
</comment>
<dbReference type="EC" id="2.4.1.227" evidence="10"/>
<dbReference type="GO" id="GO:0005886">
    <property type="term" value="C:plasma membrane"/>
    <property type="evidence" value="ECO:0007669"/>
    <property type="project" value="UniProtKB-SubCell"/>
</dbReference>
<evidence type="ECO:0000256" key="5">
    <source>
        <dbReference type="ARBA" id="ARBA00022960"/>
    </source>
</evidence>
<comment type="catalytic activity">
    <reaction evidence="10">
        <text>di-trans,octa-cis-undecaprenyl diphospho-N-acetyl-alpha-D-muramoyl-L-alanyl-D-glutamyl-meso-2,6-diaminopimeloyl-D-alanyl-D-alanine + UDP-N-acetyl-alpha-D-glucosamine = di-trans,octa-cis-undecaprenyl diphospho-[N-acetyl-alpha-D-glucosaminyl-(1-&gt;4)]-N-acetyl-alpha-D-muramoyl-L-alanyl-D-glutamyl-meso-2,6-diaminopimeloyl-D-alanyl-D-alanine + UDP + H(+)</text>
        <dbReference type="Rhea" id="RHEA:31227"/>
        <dbReference type="ChEBI" id="CHEBI:15378"/>
        <dbReference type="ChEBI" id="CHEBI:57705"/>
        <dbReference type="ChEBI" id="CHEBI:58223"/>
        <dbReference type="ChEBI" id="CHEBI:61387"/>
        <dbReference type="ChEBI" id="CHEBI:61388"/>
        <dbReference type="EC" id="2.4.1.227"/>
    </reaction>
</comment>
<keyword evidence="8 10" id="KW-0131">Cell cycle</keyword>
<evidence type="ECO:0000313" key="13">
    <source>
        <dbReference type="EMBL" id="OHB03670.1"/>
    </source>
</evidence>
<evidence type="ECO:0000256" key="4">
    <source>
        <dbReference type="ARBA" id="ARBA00022679"/>
    </source>
</evidence>
<evidence type="ECO:0000256" key="10">
    <source>
        <dbReference type="HAMAP-Rule" id="MF_00033"/>
    </source>
</evidence>
<keyword evidence="7 10" id="KW-0472">Membrane</keyword>
<dbReference type="GO" id="GO:0008360">
    <property type="term" value="P:regulation of cell shape"/>
    <property type="evidence" value="ECO:0007669"/>
    <property type="project" value="UniProtKB-KW"/>
</dbReference>
<dbReference type="InterPro" id="IPR007235">
    <property type="entry name" value="Glyco_trans_28_C"/>
</dbReference>
<dbReference type="Pfam" id="PF03033">
    <property type="entry name" value="Glyco_transf_28"/>
    <property type="match status" value="1"/>
</dbReference>
<evidence type="ECO:0000256" key="9">
    <source>
        <dbReference type="ARBA" id="ARBA00023316"/>
    </source>
</evidence>
<dbReference type="AlphaFoldDB" id="A0A1G2U428"/>
<evidence type="ECO:0000259" key="12">
    <source>
        <dbReference type="Pfam" id="PF04101"/>
    </source>
</evidence>
<proteinExistence type="inferred from homology"/>
<dbReference type="InterPro" id="IPR004276">
    <property type="entry name" value="GlycoTrans_28_N"/>
</dbReference>
<keyword evidence="6 10" id="KW-0573">Peptidoglycan synthesis</keyword>
<comment type="subcellular location">
    <subcellularLocation>
        <location evidence="10">Cell membrane</location>
        <topology evidence="10">Peripheral membrane protein</topology>
        <orientation evidence="10">Cytoplasmic side</orientation>
    </subcellularLocation>
</comment>
<dbReference type="PANTHER" id="PTHR21015">
    <property type="entry name" value="UDP-N-ACETYLGLUCOSAMINE--N-ACETYLMURAMYL-(PENTAPEPTIDE) PYROPHOSPHORYL-UNDECAPRENOL N-ACETYLGLUCOSAMINE TRANSFERASE 1"/>
    <property type="match status" value="1"/>
</dbReference>
<feature type="domain" description="Glycosyl transferase family 28 C-terminal" evidence="12">
    <location>
        <begin position="192"/>
        <end position="355"/>
    </location>
</feature>
<evidence type="ECO:0000256" key="8">
    <source>
        <dbReference type="ARBA" id="ARBA00023306"/>
    </source>
</evidence>
<dbReference type="UniPathway" id="UPA00219"/>
<dbReference type="Proteomes" id="UP000179283">
    <property type="component" value="Unassembled WGS sequence"/>
</dbReference>
<evidence type="ECO:0000256" key="6">
    <source>
        <dbReference type="ARBA" id="ARBA00022984"/>
    </source>
</evidence>
<dbReference type="GO" id="GO:0005975">
    <property type="term" value="P:carbohydrate metabolic process"/>
    <property type="evidence" value="ECO:0007669"/>
    <property type="project" value="InterPro"/>
</dbReference>
<dbReference type="InterPro" id="IPR006009">
    <property type="entry name" value="GlcNAc_MurG"/>
</dbReference>
<gene>
    <name evidence="10" type="primary">murG</name>
    <name evidence="13" type="ORF">A2920_03115</name>
</gene>
<evidence type="ECO:0000256" key="7">
    <source>
        <dbReference type="ARBA" id="ARBA00023136"/>
    </source>
</evidence>
<keyword evidence="5 10" id="KW-0133">Cell shape</keyword>
<feature type="domain" description="Glycosyltransferase family 28 N-terminal" evidence="11">
    <location>
        <begin position="3"/>
        <end position="146"/>
    </location>
</feature>
<keyword evidence="3 10" id="KW-0328">Glycosyltransferase</keyword>
<accession>A0A1G2U428</accession>
<dbReference type="Gene3D" id="3.40.50.2000">
    <property type="entry name" value="Glycogen Phosphorylase B"/>
    <property type="match status" value="2"/>
</dbReference>
<name>A0A1G2U428_9BACT</name>
<dbReference type="GO" id="GO:0051301">
    <property type="term" value="P:cell division"/>
    <property type="evidence" value="ECO:0007669"/>
    <property type="project" value="UniProtKB-KW"/>
</dbReference>
<protein>
    <recommendedName>
        <fullName evidence="10">UDP-N-acetylglucosamine--N-acetylmuramyl-(pentapeptide) pyrophosphoryl-undecaprenol N-acetylglucosamine transferase</fullName>
        <ecNumber evidence="10">2.4.1.227</ecNumber>
    </recommendedName>
    <alternativeName>
        <fullName evidence="10">Undecaprenyl-PP-MurNAc-pentapeptide-UDPGlcNAc GlcNAc transferase</fullName>
    </alternativeName>
</protein>
<dbReference type="EMBL" id="MHWD01000017">
    <property type="protein sequence ID" value="OHB03670.1"/>
    <property type="molecule type" value="Genomic_DNA"/>
</dbReference>
<dbReference type="SUPFAM" id="SSF53756">
    <property type="entry name" value="UDP-Glycosyltransferase/glycogen phosphorylase"/>
    <property type="match status" value="1"/>
</dbReference>
<comment type="caution">
    <text evidence="10">Lacks conserved residue(s) required for the propagation of feature annotation.</text>
</comment>
<dbReference type="GO" id="GO:0050511">
    <property type="term" value="F:undecaprenyldiphospho-muramoylpentapeptide beta-N-acetylglucosaminyltransferase activity"/>
    <property type="evidence" value="ECO:0007669"/>
    <property type="project" value="UniProtKB-UniRule"/>
</dbReference>
<comment type="caution">
    <text evidence="13">The sequence shown here is derived from an EMBL/GenBank/DDBJ whole genome shotgun (WGS) entry which is preliminary data.</text>
</comment>
<dbReference type="CDD" id="cd03785">
    <property type="entry name" value="GT28_MurG"/>
    <property type="match status" value="1"/>
</dbReference>
<evidence type="ECO:0000256" key="1">
    <source>
        <dbReference type="ARBA" id="ARBA00022475"/>
    </source>
</evidence>
<feature type="binding site" evidence="10">
    <location>
        <position position="199"/>
    </location>
    <ligand>
        <name>UDP-N-acetyl-alpha-D-glucosamine</name>
        <dbReference type="ChEBI" id="CHEBI:57705"/>
    </ligand>
</feature>
<keyword evidence="9 10" id="KW-0961">Cell wall biogenesis/degradation</keyword>
<comment type="pathway">
    <text evidence="10">Cell wall biogenesis; peptidoglycan biosynthesis.</text>
</comment>
<sequence>MKILFTGGGTGGHFYPIISVAQEVNNIKEQNKLADVELYYMSPTPFDAGELFNNHLIYKKNYAGKIRRYFSILNFFDLFKTGWGVIRSLWEIFLIYPDVVFGKGGYASFPALFAARLLRIPVVIHESDAVPGRVNKWAGKFAERIAVSYPEAAQFFPKDRVALTGNPIRKELFMPLITNAHEYLGLDANLKTIFIIGGSLGSRNINDVIMEALPSLLEKYQVIHQIGKDNLEETKKIVDAVLVNSQYRNRYKPYAYLDKLTLRSASGAADLVISRAGSTIFEIAAWGVPAIIIPISEKVSHDQIKNAYAYARTGAAIVIEEANLTGNILNAEINRILADKAIYEKMKASSVSSVRKDAGKQIAEELVKIALRHET</sequence>